<dbReference type="Proteomes" id="UP000472839">
    <property type="component" value="Unassembled WGS sequence"/>
</dbReference>
<comment type="caution">
    <text evidence="2">The sequence shown here is derived from an EMBL/GenBank/DDBJ whole genome shotgun (WGS) entry which is preliminary data.</text>
</comment>
<evidence type="ECO:0000313" key="3">
    <source>
        <dbReference type="Proteomes" id="UP000461010"/>
    </source>
</evidence>
<evidence type="ECO:0000313" key="2">
    <source>
        <dbReference type="EMBL" id="KAB7889630.1"/>
    </source>
</evidence>
<organism evidence="2 4">
    <name type="scientific">Poseidonibacter ostreae</name>
    <dbReference type="NCBI Taxonomy" id="2654171"/>
    <lineage>
        <taxon>Bacteria</taxon>
        <taxon>Pseudomonadati</taxon>
        <taxon>Campylobacterota</taxon>
        <taxon>Epsilonproteobacteria</taxon>
        <taxon>Campylobacterales</taxon>
        <taxon>Arcobacteraceae</taxon>
        <taxon>Poseidonibacter</taxon>
    </lineage>
</organism>
<dbReference type="Gene3D" id="1.25.40.10">
    <property type="entry name" value="Tetratricopeptide repeat domain"/>
    <property type="match status" value="1"/>
</dbReference>
<evidence type="ECO:0000313" key="1">
    <source>
        <dbReference type="EMBL" id="KAB7887612.1"/>
    </source>
</evidence>
<dbReference type="EMBL" id="WFKK01000011">
    <property type="protein sequence ID" value="KAB7889630.1"/>
    <property type="molecule type" value="Genomic_DNA"/>
</dbReference>
<reference evidence="3 4" key="1">
    <citation type="submission" date="2019-10" db="EMBL/GenBank/DDBJ databases">
        <title>Poseidonibacter ostreae sp. nov., isolated from the gut of the Ostrea denselamellosa.</title>
        <authorList>
            <person name="Choi A."/>
        </authorList>
    </citation>
    <scope>NUCLEOTIDE SEQUENCE [LARGE SCALE GENOMIC DNA]</scope>
    <source>
        <strain evidence="2 4">SJOD-M-33</strain>
        <strain evidence="1 3">SJOD-M-5</strain>
    </source>
</reference>
<dbReference type="EMBL" id="WFKJ01000061">
    <property type="protein sequence ID" value="KAB7887612.1"/>
    <property type="molecule type" value="Genomic_DNA"/>
</dbReference>
<name>A0A6L4WU69_9BACT</name>
<evidence type="ECO:0000313" key="4">
    <source>
        <dbReference type="Proteomes" id="UP000472839"/>
    </source>
</evidence>
<protein>
    <recommendedName>
        <fullName evidence="5">Beta-lactamase</fullName>
    </recommendedName>
</protein>
<sequence>MNVEVYSIYIIVYKCMFYSPYTDRLKTYESRDYKKEYSILEPIDNQGDGGVQYNLGVIYYLGKGVEINKIKS</sequence>
<gene>
    <name evidence="1" type="ORF">GBG18_13930</name>
    <name evidence="2" type="ORF">GBG19_05325</name>
</gene>
<dbReference type="Proteomes" id="UP000461010">
    <property type="component" value="Unassembled WGS sequence"/>
</dbReference>
<proteinExistence type="predicted"/>
<keyword evidence="3" id="KW-1185">Reference proteome</keyword>
<evidence type="ECO:0008006" key="5">
    <source>
        <dbReference type="Google" id="ProtNLM"/>
    </source>
</evidence>
<dbReference type="RefSeq" id="WP_152192030.1">
    <property type="nucleotide sequence ID" value="NZ_WFKJ01000061.1"/>
</dbReference>
<dbReference type="SUPFAM" id="SSF81901">
    <property type="entry name" value="HCP-like"/>
    <property type="match status" value="1"/>
</dbReference>
<accession>A0A6L4WU69</accession>
<dbReference type="AlphaFoldDB" id="A0A6L4WU69"/>
<dbReference type="InterPro" id="IPR011990">
    <property type="entry name" value="TPR-like_helical_dom_sf"/>
</dbReference>